<feature type="transmembrane region" description="Helical" evidence="2">
    <location>
        <begin position="359"/>
        <end position="380"/>
    </location>
</feature>
<dbReference type="SMART" id="SM00409">
    <property type="entry name" value="IG"/>
    <property type="match status" value="3"/>
</dbReference>
<dbReference type="STRING" id="37003.ENSKMAP00000029093"/>
<feature type="region of interest" description="Disordered" evidence="1">
    <location>
        <begin position="291"/>
        <end position="318"/>
    </location>
</feature>
<dbReference type="OrthoDB" id="6152887at2759"/>
<name>A0A3Q3BG81_KRYMA</name>
<reference evidence="5" key="1">
    <citation type="submission" date="2025-08" db="UniProtKB">
        <authorList>
            <consortium name="Ensembl"/>
        </authorList>
    </citation>
    <scope>IDENTIFICATION</scope>
</reference>
<feature type="signal peptide" evidence="3">
    <location>
        <begin position="1"/>
        <end position="20"/>
    </location>
</feature>
<evidence type="ECO:0000256" key="3">
    <source>
        <dbReference type="SAM" id="SignalP"/>
    </source>
</evidence>
<feature type="chain" id="PRO_5018637837" evidence="3">
    <location>
        <begin position="21"/>
        <end position="402"/>
    </location>
</feature>
<sequence>MAHQHSCWLIITLYMRGVLASDWSVHVPSGPVCAVVGSSVVLPCSYDYPLSSNDTRRGGQLSAQAGGSEGQEYKMWCLEDSRCITQRYVFHSAGIFPDPSYQKRVQYLGEPGTKNCSLRISELRQSDSGTYVFYLITDHPTEKMPAQRGVQLLVAESPGAVAVSAGPSRVLSEGAALRLACCSPAARSQASFRWYKSTGTTLIHAGQVWNTSEVTSRDSGSYFCQMQDGDKVQNSTMLVVDVQYPPRNLAVSVGPAGGPTYEVPATLTCSSDANPPVHTYTWYQATACAPTADRSSHQGRRTSAAPTGRGSTLSSANLTTEEPGQHCCVAQNEHGFQISNVTLRASRATTPSDSSQSKVVLIGVTAGILVVILALVAFLVTRKQKTTRNQSYILTETTATDA</sequence>
<evidence type="ECO:0000313" key="6">
    <source>
        <dbReference type="Proteomes" id="UP000264800"/>
    </source>
</evidence>
<accession>A0A3Q3BG81</accession>
<dbReference type="RefSeq" id="XP_017265321.1">
    <property type="nucleotide sequence ID" value="XM_017409832.3"/>
</dbReference>
<protein>
    <submittedName>
        <fullName evidence="5">B-cell receptor CD22-like</fullName>
    </submittedName>
</protein>
<dbReference type="PANTHER" id="PTHR46013">
    <property type="entry name" value="VASCULAR CELL ADHESION MOLECULE 1"/>
    <property type="match status" value="1"/>
</dbReference>
<dbReference type="SUPFAM" id="SSF48726">
    <property type="entry name" value="Immunoglobulin"/>
    <property type="match status" value="2"/>
</dbReference>
<dbReference type="OMA" id="QSCCFLI"/>
<dbReference type="InterPro" id="IPR003599">
    <property type="entry name" value="Ig_sub"/>
</dbReference>
<dbReference type="PANTHER" id="PTHR46013:SF4">
    <property type="entry name" value="B-CELL RECEPTOR CD22-RELATED"/>
    <property type="match status" value="1"/>
</dbReference>
<keyword evidence="3" id="KW-0732">Signal</keyword>
<proteinExistence type="predicted"/>
<evidence type="ECO:0000256" key="2">
    <source>
        <dbReference type="SAM" id="Phobius"/>
    </source>
</evidence>
<keyword evidence="2" id="KW-0812">Transmembrane</keyword>
<dbReference type="Ensembl" id="ENSKMAT00000029457.1">
    <property type="protein sequence ID" value="ENSKMAP00000029093.1"/>
    <property type="gene ID" value="ENSKMAG00000021572.1"/>
</dbReference>
<dbReference type="GeneID" id="108232208"/>
<reference evidence="5" key="2">
    <citation type="submission" date="2025-09" db="UniProtKB">
        <authorList>
            <consortium name="Ensembl"/>
        </authorList>
    </citation>
    <scope>IDENTIFICATION</scope>
</reference>
<dbReference type="AlphaFoldDB" id="A0A3Q3BG81"/>
<dbReference type="GeneTree" id="ENSGT00920000149572"/>
<evidence type="ECO:0000259" key="4">
    <source>
        <dbReference type="PROSITE" id="PS50835"/>
    </source>
</evidence>
<evidence type="ECO:0000313" key="5">
    <source>
        <dbReference type="Ensembl" id="ENSKMAP00000029093.1"/>
    </source>
</evidence>
<organism evidence="5 6">
    <name type="scientific">Kryptolebias marmoratus</name>
    <name type="common">Mangrove killifish</name>
    <name type="synonym">Rivulus marmoratus</name>
    <dbReference type="NCBI Taxonomy" id="37003"/>
    <lineage>
        <taxon>Eukaryota</taxon>
        <taxon>Metazoa</taxon>
        <taxon>Chordata</taxon>
        <taxon>Craniata</taxon>
        <taxon>Vertebrata</taxon>
        <taxon>Euteleostomi</taxon>
        <taxon>Actinopterygii</taxon>
        <taxon>Neopterygii</taxon>
        <taxon>Teleostei</taxon>
        <taxon>Neoteleostei</taxon>
        <taxon>Acanthomorphata</taxon>
        <taxon>Ovalentaria</taxon>
        <taxon>Atherinomorphae</taxon>
        <taxon>Cyprinodontiformes</taxon>
        <taxon>Rivulidae</taxon>
        <taxon>Kryptolebias</taxon>
    </lineage>
</organism>
<dbReference type="KEGG" id="kmr:108232208"/>
<dbReference type="Pfam" id="PF07686">
    <property type="entry name" value="V-set"/>
    <property type="match status" value="1"/>
</dbReference>
<feature type="domain" description="Ig-like" evidence="4">
    <location>
        <begin position="158"/>
        <end position="240"/>
    </location>
</feature>
<dbReference type="InterPro" id="IPR013783">
    <property type="entry name" value="Ig-like_fold"/>
</dbReference>
<dbReference type="InterPro" id="IPR007110">
    <property type="entry name" value="Ig-like_dom"/>
</dbReference>
<dbReference type="Gene3D" id="2.60.40.10">
    <property type="entry name" value="Immunoglobulins"/>
    <property type="match status" value="3"/>
</dbReference>
<dbReference type="InterPro" id="IPR013106">
    <property type="entry name" value="Ig_V-set"/>
</dbReference>
<feature type="compositionally biased region" description="Polar residues" evidence="1">
    <location>
        <begin position="309"/>
        <end position="318"/>
    </location>
</feature>
<keyword evidence="6" id="KW-1185">Reference proteome</keyword>
<feature type="domain" description="Ig-like" evidence="4">
    <location>
        <begin position="246"/>
        <end position="344"/>
    </location>
</feature>
<dbReference type="PROSITE" id="PS50835">
    <property type="entry name" value="IG_LIKE"/>
    <property type="match status" value="2"/>
</dbReference>
<dbReference type="Proteomes" id="UP000264800">
    <property type="component" value="Unplaced"/>
</dbReference>
<dbReference type="InterPro" id="IPR036179">
    <property type="entry name" value="Ig-like_dom_sf"/>
</dbReference>
<keyword evidence="2" id="KW-1133">Transmembrane helix</keyword>
<keyword evidence="2" id="KW-0472">Membrane</keyword>
<evidence type="ECO:0000256" key="1">
    <source>
        <dbReference type="SAM" id="MobiDB-lite"/>
    </source>
</evidence>